<organism evidence="1 2">
    <name type="scientific">Didymosphaeria variabile</name>
    <dbReference type="NCBI Taxonomy" id="1932322"/>
    <lineage>
        <taxon>Eukaryota</taxon>
        <taxon>Fungi</taxon>
        <taxon>Dikarya</taxon>
        <taxon>Ascomycota</taxon>
        <taxon>Pezizomycotina</taxon>
        <taxon>Dothideomycetes</taxon>
        <taxon>Pleosporomycetidae</taxon>
        <taxon>Pleosporales</taxon>
        <taxon>Massarineae</taxon>
        <taxon>Didymosphaeriaceae</taxon>
        <taxon>Didymosphaeria</taxon>
    </lineage>
</organism>
<dbReference type="GeneID" id="80911132"/>
<comment type="caution">
    <text evidence="1">The sequence shown here is derived from an EMBL/GenBank/DDBJ whole genome shotgun (WGS) entry which is preliminary data.</text>
</comment>
<keyword evidence="2" id="KW-1185">Reference proteome</keyword>
<reference evidence="1" key="1">
    <citation type="submission" date="2022-10" db="EMBL/GenBank/DDBJ databases">
        <title>Tapping the CABI collections for fungal endophytes: first genome assemblies for Collariella, Neodidymelliopsis, Ascochyta clinopodiicola, Didymella pomorum, Didymosphaeria variabile, Neocosmospora piperis and Neocucurbitaria cava.</title>
        <authorList>
            <person name="Hill R."/>
        </authorList>
    </citation>
    <scope>NUCLEOTIDE SEQUENCE</scope>
    <source>
        <strain evidence="1">IMI 356815</strain>
    </source>
</reference>
<name>A0A9W9CAC6_9PLEO</name>
<dbReference type="AlphaFoldDB" id="A0A9W9CAC6"/>
<evidence type="ECO:0000313" key="1">
    <source>
        <dbReference type="EMBL" id="KAJ4352255.1"/>
    </source>
</evidence>
<dbReference type="Proteomes" id="UP001140513">
    <property type="component" value="Unassembled WGS sequence"/>
</dbReference>
<protein>
    <submittedName>
        <fullName evidence="1">Uncharacterized protein</fullName>
    </submittedName>
</protein>
<dbReference type="RefSeq" id="XP_056070611.1">
    <property type="nucleotide sequence ID" value="XM_056216364.1"/>
</dbReference>
<accession>A0A9W9CAC6</accession>
<sequence length="181" mass="20016">MLVLPHHPYALQQLPYVDPKQEYPVEPPQLPSVEIFTFGVVEDDAAGAGEDTMDVDDDLTVTEGDVTGTKDDVVGAADDFVIANDERTAAEEDFDDAEVDVAGAEDDLKTEDGFDDVEIDLMDEVQSPNPDWQPLPQYATVEPQYPLLEQQFPNAESLQIRSGDKKSAVVLWAREKSDDFI</sequence>
<gene>
    <name evidence="1" type="ORF">N0V89_007602</name>
</gene>
<dbReference type="EMBL" id="JAPEUX010000005">
    <property type="protein sequence ID" value="KAJ4352255.1"/>
    <property type="molecule type" value="Genomic_DNA"/>
</dbReference>
<proteinExistence type="predicted"/>
<evidence type="ECO:0000313" key="2">
    <source>
        <dbReference type="Proteomes" id="UP001140513"/>
    </source>
</evidence>
<dbReference type="OrthoDB" id="10527671at2759"/>